<dbReference type="InterPro" id="IPR029432">
    <property type="entry name" value="Gp28/Gp37-like_dom"/>
</dbReference>
<proteinExistence type="predicted"/>
<sequence length="348" mass="39453">MILHVFDSDFVYRGQIENWINLTWTEQYTDKGGFTLEVYDTDKYAGLLRRGWYLYRADRPAAMLIISVKRDTEQNTITAGGYTALHLLTWRTIAHAYSVTNVESAVYGMINAELRWLNVTTAAVKGLTAEYECEIEGEDLLEAAEEVLGQTEYGIRANFDRANKTNVIEVYEGVDRTYKDGVGGVVFSQEYGNLKQLTVSEDDDVYKNVALVTGAANNDPRTVYYEYVSPEAIAMGAAQRRELLVTGEDQGEEETNPDWQKRQKQIGIKALQEHKNALCFECELSATEFGHRCDLGDKVTCKSQRYGLRFDARITEYQYENRQGVETIKVVIGDKPLNYVKGEIVKNG</sequence>
<evidence type="ECO:0000259" key="1">
    <source>
        <dbReference type="Pfam" id="PF14594"/>
    </source>
</evidence>
<accession>A0A8S5MED9</accession>
<protein>
    <recommendedName>
        <fullName evidence="1">Gp28/Gp37-like domain-containing protein</fullName>
    </recommendedName>
</protein>
<evidence type="ECO:0000313" key="2">
    <source>
        <dbReference type="EMBL" id="DAD80614.1"/>
    </source>
</evidence>
<organism evidence="2">
    <name type="scientific">Siphoviridae sp. ctS1E53</name>
    <dbReference type="NCBI Taxonomy" id="2826340"/>
    <lineage>
        <taxon>Viruses</taxon>
        <taxon>Duplodnaviria</taxon>
        <taxon>Heunggongvirae</taxon>
        <taxon>Uroviricota</taxon>
        <taxon>Caudoviricetes</taxon>
    </lineage>
</organism>
<name>A0A8S5MED9_9CAUD</name>
<reference evidence="2" key="1">
    <citation type="journal article" date="2021" name="Proc. Natl. Acad. Sci. U.S.A.">
        <title>A Catalog of Tens of Thousands of Viruses from Human Metagenomes Reveals Hidden Associations with Chronic Diseases.</title>
        <authorList>
            <person name="Tisza M.J."/>
            <person name="Buck C.B."/>
        </authorList>
    </citation>
    <scope>NUCLEOTIDE SEQUENCE</scope>
    <source>
        <strain evidence="2">CtS1E53</strain>
    </source>
</reference>
<dbReference type="EMBL" id="BK014885">
    <property type="protein sequence ID" value="DAD80614.1"/>
    <property type="molecule type" value="Genomic_DNA"/>
</dbReference>
<dbReference type="Pfam" id="PF14594">
    <property type="entry name" value="Sipho_Gp37"/>
    <property type="match status" value="1"/>
</dbReference>
<feature type="domain" description="Gp28/Gp37-like" evidence="1">
    <location>
        <begin position="3"/>
        <end position="334"/>
    </location>
</feature>